<keyword evidence="3" id="KW-1185">Reference proteome</keyword>
<protein>
    <submittedName>
        <fullName evidence="2">N-acetyltransferase GCN5</fullName>
    </submittedName>
</protein>
<dbReference type="InterPro" id="IPR000182">
    <property type="entry name" value="GNAT_dom"/>
</dbReference>
<dbReference type="InterPro" id="IPR041496">
    <property type="entry name" value="YitH/HolE_GNAT"/>
</dbReference>
<dbReference type="PANTHER" id="PTHR47237:SF2">
    <property type="entry name" value="BLL4206 PROTEIN"/>
    <property type="match status" value="1"/>
</dbReference>
<dbReference type="AlphaFoldDB" id="A0A5E4YJ12"/>
<dbReference type="RefSeq" id="WP_150586869.1">
    <property type="nucleotide sequence ID" value="NZ_CABPSE010000020.1"/>
</dbReference>
<organism evidence="2 3">
    <name type="scientific">Pandoraea communis</name>
    <dbReference type="NCBI Taxonomy" id="2508297"/>
    <lineage>
        <taxon>Bacteria</taxon>
        <taxon>Pseudomonadati</taxon>
        <taxon>Pseudomonadota</taxon>
        <taxon>Betaproteobacteria</taxon>
        <taxon>Burkholderiales</taxon>
        <taxon>Burkholderiaceae</taxon>
        <taxon>Pandoraea</taxon>
    </lineage>
</organism>
<evidence type="ECO:0000313" key="2">
    <source>
        <dbReference type="EMBL" id="VVE48517.1"/>
    </source>
</evidence>
<keyword evidence="2" id="KW-0808">Transferase</keyword>
<accession>A0A5E4YJ12</accession>
<dbReference type="PROSITE" id="PS51186">
    <property type="entry name" value="GNAT"/>
    <property type="match status" value="1"/>
</dbReference>
<evidence type="ECO:0000313" key="3">
    <source>
        <dbReference type="Proteomes" id="UP000383971"/>
    </source>
</evidence>
<reference evidence="2 3" key="1">
    <citation type="submission" date="2019-08" db="EMBL/GenBank/DDBJ databases">
        <authorList>
            <person name="Peeters C."/>
        </authorList>
    </citation>
    <scope>NUCLEOTIDE SEQUENCE [LARGE SCALE GENOMIC DNA]</scope>
    <source>
        <strain evidence="2 3">LMG 31111</strain>
    </source>
</reference>
<dbReference type="Pfam" id="PF18014">
    <property type="entry name" value="Acetyltransf_18"/>
    <property type="match status" value="1"/>
</dbReference>
<dbReference type="GO" id="GO:0016747">
    <property type="term" value="F:acyltransferase activity, transferring groups other than amino-acyl groups"/>
    <property type="evidence" value="ECO:0007669"/>
    <property type="project" value="InterPro"/>
</dbReference>
<gene>
    <name evidence="2" type="ORF">PCO31111_04578</name>
</gene>
<dbReference type="PANTHER" id="PTHR47237">
    <property type="entry name" value="SLL0310 PROTEIN"/>
    <property type="match status" value="1"/>
</dbReference>
<name>A0A5E4YJ12_9BURK</name>
<dbReference type="Gene3D" id="3.40.630.90">
    <property type="match status" value="1"/>
</dbReference>
<sequence>MSTLLPEGYTLRAMGPLDLPQCLDITRRIQWAHRGEDWAQAFRVTRGVVIQSQGRVIGTAVACIKGMFSSIGLITIDPDFQRRGLGRHLTKAVLDLATQNVSLVATAEGRGLYESLGFKENGTILQLMLSPGDSASPPVEPRSSLRVARTEDSDDIHRLYRLATGAYSQSLLDDLLAAADAVWVVPGQDQEITGFCIVRPFGRGAVVGPIVGQTVEVAVDLIRASMHRFPQATLRVDVNNNAAFSDALLALGFRTAGSGTRMFLGTPPLRDHAVCQFSLISQALL</sequence>
<feature type="domain" description="N-acetyltransferase" evidence="1">
    <location>
        <begin position="9"/>
        <end position="146"/>
    </location>
</feature>
<proteinExistence type="predicted"/>
<dbReference type="InterPro" id="IPR052729">
    <property type="entry name" value="Acyl/Acetyltrans_Enzymes"/>
</dbReference>
<dbReference type="InterPro" id="IPR016181">
    <property type="entry name" value="Acyl_CoA_acyltransferase"/>
</dbReference>
<dbReference type="Proteomes" id="UP000383971">
    <property type="component" value="Unassembled WGS sequence"/>
</dbReference>
<dbReference type="EMBL" id="CABPSE010000020">
    <property type="protein sequence ID" value="VVE48517.1"/>
    <property type="molecule type" value="Genomic_DNA"/>
</dbReference>
<dbReference type="Pfam" id="PF13508">
    <property type="entry name" value="Acetyltransf_7"/>
    <property type="match status" value="1"/>
</dbReference>
<evidence type="ECO:0000259" key="1">
    <source>
        <dbReference type="PROSITE" id="PS51186"/>
    </source>
</evidence>
<dbReference type="SUPFAM" id="SSF55729">
    <property type="entry name" value="Acyl-CoA N-acyltransferases (Nat)"/>
    <property type="match status" value="1"/>
</dbReference>
<dbReference type="Gene3D" id="3.40.630.30">
    <property type="match status" value="1"/>
</dbReference>
<dbReference type="CDD" id="cd04301">
    <property type="entry name" value="NAT_SF"/>
    <property type="match status" value="1"/>
</dbReference>